<dbReference type="AlphaFoldDB" id="A0A6M5YMG9"/>
<evidence type="ECO:0000313" key="2">
    <source>
        <dbReference type="EMBL" id="QJW94536.1"/>
    </source>
</evidence>
<dbReference type="SUPFAM" id="SSF56784">
    <property type="entry name" value="HAD-like"/>
    <property type="match status" value="1"/>
</dbReference>
<dbReference type="InterPro" id="IPR004274">
    <property type="entry name" value="FCP1_dom"/>
</dbReference>
<reference evidence="3" key="1">
    <citation type="submission" date="2020-05" db="EMBL/GenBank/DDBJ databases">
        <title>Frigoriglobus tundricola gen. nov., sp. nov., a psychrotolerant cellulolytic planctomycete of the family Gemmataceae with two divergent copies of 16S rRNA gene.</title>
        <authorList>
            <person name="Kulichevskaya I.S."/>
            <person name="Ivanova A.A."/>
            <person name="Naumoff D.G."/>
            <person name="Beletsky A.V."/>
            <person name="Rijpstra W.I.C."/>
            <person name="Sinninghe Damste J.S."/>
            <person name="Mardanov A.V."/>
            <person name="Ravin N.V."/>
            <person name="Dedysh S.N."/>
        </authorList>
    </citation>
    <scope>NUCLEOTIDE SEQUENCE [LARGE SCALE GENOMIC DNA]</scope>
    <source>
        <strain evidence="3">PL17</strain>
    </source>
</reference>
<dbReference type="Proteomes" id="UP000503447">
    <property type="component" value="Chromosome"/>
</dbReference>
<name>A0A6M5YMG9_9BACT</name>
<evidence type="ECO:0000313" key="3">
    <source>
        <dbReference type="Proteomes" id="UP000503447"/>
    </source>
</evidence>
<protein>
    <recommendedName>
        <fullName evidence="1">FCP1 homology domain-containing protein</fullName>
    </recommendedName>
</protein>
<evidence type="ECO:0000259" key="1">
    <source>
        <dbReference type="Pfam" id="PF03031"/>
    </source>
</evidence>
<organism evidence="2 3">
    <name type="scientific">Frigoriglobus tundricola</name>
    <dbReference type="NCBI Taxonomy" id="2774151"/>
    <lineage>
        <taxon>Bacteria</taxon>
        <taxon>Pseudomonadati</taxon>
        <taxon>Planctomycetota</taxon>
        <taxon>Planctomycetia</taxon>
        <taxon>Gemmatales</taxon>
        <taxon>Gemmataceae</taxon>
        <taxon>Frigoriglobus</taxon>
    </lineage>
</organism>
<proteinExistence type="predicted"/>
<dbReference type="InterPro" id="IPR036412">
    <property type="entry name" value="HAD-like_sf"/>
</dbReference>
<feature type="domain" description="FCP1 homology" evidence="1">
    <location>
        <begin position="5"/>
        <end position="135"/>
    </location>
</feature>
<dbReference type="EMBL" id="CP053452">
    <property type="protein sequence ID" value="QJW94536.1"/>
    <property type="molecule type" value="Genomic_DNA"/>
</dbReference>
<dbReference type="KEGG" id="ftj:FTUN_2057"/>
<accession>A0A6M5YMG9</accession>
<dbReference type="Gene3D" id="3.40.50.1000">
    <property type="entry name" value="HAD superfamily/HAD-like"/>
    <property type="match status" value="1"/>
</dbReference>
<keyword evidence="3" id="KW-1185">Reference proteome</keyword>
<gene>
    <name evidence="2" type="ORF">FTUN_2057</name>
</gene>
<sequence>MPLRVLALDLERTLISDANSVAPRPGLVKFLAFCHDRFERVVLFTTVEEADAQSALDQLVDRGQVPAELLAPLKCVTWTGEYKDLGFIADAVPEDVLLVDDDGGWVRPGQRDQWVAIAPWDGGPDRELLRVQQVLLERLGVSPI</sequence>
<dbReference type="Pfam" id="PF03031">
    <property type="entry name" value="NIF"/>
    <property type="match status" value="1"/>
</dbReference>
<dbReference type="InterPro" id="IPR023214">
    <property type="entry name" value="HAD_sf"/>
</dbReference>
<dbReference type="RefSeq" id="WP_171470511.1">
    <property type="nucleotide sequence ID" value="NZ_CP053452.2"/>
</dbReference>